<feature type="transmembrane region" description="Helical" evidence="1">
    <location>
        <begin position="68"/>
        <end position="87"/>
    </location>
</feature>
<accession>A0ABU8LRH6</accession>
<comment type="caution">
    <text evidence="2">The sequence shown here is derived from an EMBL/GenBank/DDBJ whole genome shotgun (WGS) entry which is preliminary data.</text>
</comment>
<gene>
    <name evidence="2" type="ORF">WDU96_04525</name>
</gene>
<feature type="transmembrane region" description="Helical" evidence="1">
    <location>
        <begin position="165"/>
        <end position="186"/>
    </location>
</feature>
<reference evidence="2 3" key="1">
    <citation type="submission" date="2024-02" db="EMBL/GenBank/DDBJ databases">
        <authorList>
            <person name="Saticioglu I.B."/>
        </authorList>
    </citation>
    <scope>NUCLEOTIDE SEQUENCE [LARGE SCALE GENOMIC DNA]</scope>
    <source>
        <strain evidence="2 3">Mu-86</strain>
    </source>
</reference>
<dbReference type="InterPro" id="IPR010721">
    <property type="entry name" value="UstE-like"/>
</dbReference>
<organism evidence="2 3">
    <name type="scientific">Microbacterium marmarense</name>
    <dbReference type="NCBI Taxonomy" id="3122051"/>
    <lineage>
        <taxon>Bacteria</taxon>
        <taxon>Bacillati</taxon>
        <taxon>Actinomycetota</taxon>
        <taxon>Actinomycetes</taxon>
        <taxon>Micrococcales</taxon>
        <taxon>Microbacteriaceae</taxon>
        <taxon>Microbacterium</taxon>
    </lineage>
</organism>
<dbReference type="PANTHER" id="PTHR32251:SF17">
    <property type="entry name" value="STEROID 5-ALPHA REDUCTASE C-TERMINAL DOMAIN-CONTAINING PROTEIN"/>
    <property type="match status" value="1"/>
</dbReference>
<keyword evidence="3" id="KW-1185">Reference proteome</keyword>
<protein>
    <submittedName>
        <fullName evidence="2">DUF1295 domain-containing protein</fullName>
    </submittedName>
</protein>
<evidence type="ECO:0000313" key="2">
    <source>
        <dbReference type="EMBL" id="MEJ1154867.1"/>
    </source>
</evidence>
<feature type="transmembrane region" description="Helical" evidence="1">
    <location>
        <begin position="93"/>
        <end position="112"/>
    </location>
</feature>
<feature type="transmembrane region" description="Helical" evidence="1">
    <location>
        <begin position="217"/>
        <end position="235"/>
    </location>
</feature>
<keyword evidence="1" id="KW-0812">Transmembrane</keyword>
<dbReference type="RefSeq" id="WP_337337293.1">
    <property type="nucleotide sequence ID" value="NZ_JBBDGL010000001.1"/>
</dbReference>
<sequence length="292" mass="31553">MESKNRASLIAVIVAIVLGGLVAWAGSQGGATVGGLPLFALAVAAAFVIQAIVYVPSMLAKTERFFDLTGSLTFISISIGLLLLAPAPDARTWILAAMVIVWAARLGTFLFMRIHKAGSDDRFDEFKNSPLVFLRVWMLQALWVSLTAAAAWIAMSTSATAREPIGWLAIVGVAVWLVGIIFEIVADAQKSAFKADPANEGSFIRSGLWSRSRHPNYFGEILLWIGVALVAVPVLSGWQWVALISPLFVILLLTKVSGIPLLEAKADKRWGSNDDYAAYKKRTPALIPRFSA</sequence>
<feature type="transmembrane region" description="Helical" evidence="1">
    <location>
        <begin position="132"/>
        <end position="153"/>
    </location>
</feature>
<dbReference type="Pfam" id="PF06966">
    <property type="entry name" value="DUF1295"/>
    <property type="match status" value="1"/>
</dbReference>
<proteinExistence type="predicted"/>
<evidence type="ECO:0000313" key="3">
    <source>
        <dbReference type="Proteomes" id="UP001368654"/>
    </source>
</evidence>
<dbReference type="PANTHER" id="PTHR32251">
    <property type="entry name" value="3-OXO-5-ALPHA-STEROID 4-DEHYDROGENASE"/>
    <property type="match status" value="1"/>
</dbReference>
<dbReference type="PROSITE" id="PS50244">
    <property type="entry name" value="S5A_REDUCTASE"/>
    <property type="match status" value="1"/>
</dbReference>
<dbReference type="Gene3D" id="1.20.120.1630">
    <property type="match status" value="1"/>
</dbReference>
<name>A0ABU8LRH6_9MICO</name>
<evidence type="ECO:0000256" key="1">
    <source>
        <dbReference type="SAM" id="Phobius"/>
    </source>
</evidence>
<feature type="transmembrane region" description="Helical" evidence="1">
    <location>
        <begin position="7"/>
        <end position="26"/>
    </location>
</feature>
<keyword evidence="1" id="KW-1133">Transmembrane helix</keyword>
<feature type="transmembrane region" description="Helical" evidence="1">
    <location>
        <begin position="38"/>
        <end position="56"/>
    </location>
</feature>
<dbReference type="Proteomes" id="UP001368654">
    <property type="component" value="Unassembled WGS sequence"/>
</dbReference>
<dbReference type="EMBL" id="JBBDGL010000001">
    <property type="protein sequence ID" value="MEJ1154867.1"/>
    <property type="molecule type" value="Genomic_DNA"/>
</dbReference>
<keyword evidence="1" id="KW-0472">Membrane</keyword>